<dbReference type="EMBL" id="MU266549">
    <property type="protein sequence ID" value="KAH7920952.1"/>
    <property type="molecule type" value="Genomic_DNA"/>
</dbReference>
<comment type="caution">
    <text evidence="1">The sequence shown here is derived from an EMBL/GenBank/DDBJ whole genome shotgun (WGS) entry which is preliminary data.</text>
</comment>
<organism evidence="1 2">
    <name type="scientific">Leucogyrophana mollusca</name>
    <dbReference type="NCBI Taxonomy" id="85980"/>
    <lineage>
        <taxon>Eukaryota</taxon>
        <taxon>Fungi</taxon>
        <taxon>Dikarya</taxon>
        <taxon>Basidiomycota</taxon>
        <taxon>Agaricomycotina</taxon>
        <taxon>Agaricomycetes</taxon>
        <taxon>Agaricomycetidae</taxon>
        <taxon>Boletales</taxon>
        <taxon>Boletales incertae sedis</taxon>
        <taxon>Leucogyrophana</taxon>
    </lineage>
</organism>
<protein>
    <submittedName>
        <fullName evidence="1">Uncharacterized protein</fullName>
    </submittedName>
</protein>
<accession>A0ACB8B6D1</accession>
<gene>
    <name evidence="1" type="ORF">BV22DRAFT_1039192</name>
</gene>
<evidence type="ECO:0000313" key="1">
    <source>
        <dbReference type="EMBL" id="KAH7920952.1"/>
    </source>
</evidence>
<proteinExistence type="predicted"/>
<dbReference type="Proteomes" id="UP000790709">
    <property type="component" value="Unassembled WGS sequence"/>
</dbReference>
<keyword evidence="2" id="KW-1185">Reference proteome</keyword>
<name>A0ACB8B6D1_9AGAM</name>
<sequence length="105" mass="11433">MSSTARGYATYKRAAWSMVHITTQTRCITTVSHSHRVRHPPPVVTATWAAPDAGQHYGYQPLQAECLRSQGNGSGGGRIQEWDEIESLATAIHGLGPASTRCTQR</sequence>
<reference evidence="1" key="1">
    <citation type="journal article" date="2021" name="New Phytol.">
        <title>Evolutionary innovations through gain and loss of genes in the ectomycorrhizal Boletales.</title>
        <authorList>
            <person name="Wu G."/>
            <person name="Miyauchi S."/>
            <person name="Morin E."/>
            <person name="Kuo A."/>
            <person name="Drula E."/>
            <person name="Varga T."/>
            <person name="Kohler A."/>
            <person name="Feng B."/>
            <person name="Cao Y."/>
            <person name="Lipzen A."/>
            <person name="Daum C."/>
            <person name="Hundley H."/>
            <person name="Pangilinan J."/>
            <person name="Johnson J."/>
            <person name="Barry K."/>
            <person name="LaButti K."/>
            <person name="Ng V."/>
            <person name="Ahrendt S."/>
            <person name="Min B."/>
            <person name="Choi I.G."/>
            <person name="Park H."/>
            <person name="Plett J.M."/>
            <person name="Magnuson J."/>
            <person name="Spatafora J.W."/>
            <person name="Nagy L.G."/>
            <person name="Henrissat B."/>
            <person name="Grigoriev I.V."/>
            <person name="Yang Z.L."/>
            <person name="Xu J."/>
            <person name="Martin F.M."/>
        </authorList>
    </citation>
    <scope>NUCLEOTIDE SEQUENCE</scope>
    <source>
        <strain evidence="1">KUC20120723A-06</strain>
    </source>
</reference>
<evidence type="ECO:0000313" key="2">
    <source>
        <dbReference type="Proteomes" id="UP000790709"/>
    </source>
</evidence>